<keyword evidence="2" id="KW-1185">Reference proteome</keyword>
<dbReference type="Proteomes" id="UP001151699">
    <property type="component" value="Chromosome B"/>
</dbReference>
<dbReference type="OrthoDB" id="10650556at2759"/>
<evidence type="ECO:0000313" key="1">
    <source>
        <dbReference type="EMBL" id="KAJ6641074.1"/>
    </source>
</evidence>
<name>A0A9Q0N010_9DIPT</name>
<reference evidence="1" key="1">
    <citation type="submission" date="2022-07" db="EMBL/GenBank/DDBJ databases">
        <authorList>
            <person name="Trinca V."/>
            <person name="Uliana J.V.C."/>
            <person name="Torres T.T."/>
            <person name="Ward R.J."/>
            <person name="Monesi N."/>
        </authorList>
    </citation>
    <scope>NUCLEOTIDE SEQUENCE</scope>
    <source>
        <strain evidence="1">HSMRA1968</strain>
        <tissue evidence="1">Whole embryos</tissue>
    </source>
</reference>
<comment type="caution">
    <text evidence="1">The sequence shown here is derived from an EMBL/GenBank/DDBJ whole genome shotgun (WGS) entry which is preliminary data.</text>
</comment>
<protein>
    <submittedName>
        <fullName evidence="1">Uncharacterized protein</fullName>
    </submittedName>
</protein>
<dbReference type="AlphaFoldDB" id="A0A9Q0N010"/>
<gene>
    <name evidence="1" type="ORF">Bhyg_06008</name>
</gene>
<evidence type="ECO:0000313" key="2">
    <source>
        <dbReference type="Proteomes" id="UP001151699"/>
    </source>
</evidence>
<sequence>MAELRVNFSLKYAETEDKTFFCDSYSADLIKNGRFDGDIASENASSILSPMMFSRHTSMDSITTISSASLTVQSDYSCYISSNVSPSDIPDSPSDVMPEFSRSSYFDHRQTMECERCVEDDEQKLLENCLRLGMNAMLHPNYQHESVTTSQEDTSNDFVDNENDLLDECWRNGVKTFIRNQRI</sequence>
<proteinExistence type="predicted"/>
<dbReference type="EMBL" id="WJQU01000002">
    <property type="protein sequence ID" value="KAJ6641074.1"/>
    <property type="molecule type" value="Genomic_DNA"/>
</dbReference>
<organism evidence="1 2">
    <name type="scientific">Pseudolycoriella hygida</name>
    <dbReference type="NCBI Taxonomy" id="35572"/>
    <lineage>
        <taxon>Eukaryota</taxon>
        <taxon>Metazoa</taxon>
        <taxon>Ecdysozoa</taxon>
        <taxon>Arthropoda</taxon>
        <taxon>Hexapoda</taxon>
        <taxon>Insecta</taxon>
        <taxon>Pterygota</taxon>
        <taxon>Neoptera</taxon>
        <taxon>Endopterygota</taxon>
        <taxon>Diptera</taxon>
        <taxon>Nematocera</taxon>
        <taxon>Sciaroidea</taxon>
        <taxon>Sciaridae</taxon>
        <taxon>Pseudolycoriella</taxon>
    </lineage>
</organism>
<accession>A0A9Q0N010</accession>